<dbReference type="Pfam" id="PF00160">
    <property type="entry name" value="Pro_isomerase"/>
    <property type="match status" value="1"/>
</dbReference>
<evidence type="ECO:0000256" key="6">
    <source>
        <dbReference type="SAM" id="MobiDB-lite"/>
    </source>
</evidence>
<evidence type="ECO:0000313" key="8">
    <source>
        <dbReference type="EMBL" id="KAL0914308.1"/>
    </source>
</evidence>
<dbReference type="FunFam" id="2.40.100.10:FF:000022">
    <property type="entry name" value="Peptidyl-prolyl cis-trans isomerase CYP95"/>
    <property type="match status" value="1"/>
</dbReference>
<keyword evidence="4" id="KW-0697">Rotamase</keyword>
<accession>A0ABD0UVW4</accession>
<feature type="compositionally biased region" description="Low complexity" evidence="6">
    <location>
        <begin position="237"/>
        <end position="256"/>
    </location>
</feature>
<organism evidence="8 9">
    <name type="scientific">Dendrobium thyrsiflorum</name>
    <name type="common">Pinecone-like raceme dendrobium</name>
    <name type="synonym">Orchid</name>
    <dbReference type="NCBI Taxonomy" id="117978"/>
    <lineage>
        <taxon>Eukaryota</taxon>
        <taxon>Viridiplantae</taxon>
        <taxon>Streptophyta</taxon>
        <taxon>Embryophyta</taxon>
        <taxon>Tracheophyta</taxon>
        <taxon>Spermatophyta</taxon>
        <taxon>Magnoliopsida</taxon>
        <taxon>Liliopsida</taxon>
        <taxon>Asparagales</taxon>
        <taxon>Orchidaceae</taxon>
        <taxon>Epidendroideae</taxon>
        <taxon>Malaxideae</taxon>
        <taxon>Dendrobiinae</taxon>
        <taxon>Dendrobium</taxon>
    </lineage>
</organism>
<dbReference type="PANTHER" id="PTHR11071">
    <property type="entry name" value="PEPTIDYL-PROLYL CIS-TRANS ISOMERASE"/>
    <property type="match status" value="1"/>
</dbReference>
<dbReference type="InterPro" id="IPR002130">
    <property type="entry name" value="Cyclophilin-type_PPIase_dom"/>
</dbReference>
<dbReference type="PANTHER" id="PTHR11071:SF561">
    <property type="entry name" value="PEPTIDYL-PROLYL CIS-TRANS ISOMERASE D-RELATED"/>
    <property type="match status" value="1"/>
</dbReference>
<dbReference type="PRINTS" id="PR00153">
    <property type="entry name" value="CSAPPISMRASE"/>
</dbReference>
<keyword evidence="9" id="KW-1185">Reference proteome</keyword>
<feature type="compositionally biased region" description="Basic residues" evidence="6">
    <location>
        <begin position="259"/>
        <end position="298"/>
    </location>
</feature>
<feature type="compositionally biased region" description="Basic and acidic residues" evidence="6">
    <location>
        <begin position="507"/>
        <end position="529"/>
    </location>
</feature>
<feature type="compositionally biased region" description="Low complexity" evidence="6">
    <location>
        <begin position="302"/>
        <end position="315"/>
    </location>
</feature>
<feature type="domain" description="PPIase cyclophilin-type" evidence="7">
    <location>
        <begin position="9"/>
        <end position="173"/>
    </location>
</feature>
<proteinExistence type="inferred from homology"/>
<dbReference type="Proteomes" id="UP001552299">
    <property type="component" value="Unassembled WGS sequence"/>
</dbReference>
<evidence type="ECO:0000256" key="1">
    <source>
        <dbReference type="ARBA" id="ARBA00000971"/>
    </source>
</evidence>
<name>A0ABD0UVW4_DENTH</name>
<dbReference type="SUPFAM" id="SSF50891">
    <property type="entry name" value="Cyclophilin-like"/>
    <property type="match status" value="1"/>
</dbReference>
<dbReference type="GO" id="GO:0003755">
    <property type="term" value="F:peptidyl-prolyl cis-trans isomerase activity"/>
    <property type="evidence" value="ECO:0007669"/>
    <property type="project" value="UniProtKB-KW"/>
</dbReference>
<reference evidence="8 9" key="1">
    <citation type="journal article" date="2024" name="Plant Biotechnol. J.">
        <title>Dendrobium thyrsiflorum genome and its molecular insights into genes involved in important horticultural traits.</title>
        <authorList>
            <person name="Chen B."/>
            <person name="Wang J.Y."/>
            <person name="Zheng P.J."/>
            <person name="Li K.L."/>
            <person name="Liang Y.M."/>
            <person name="Chen X.F."/>
            <person name="Zhang C."/>
            <person name="Zhao X."/>
            <person name="He X."/>
            <person name="Zhang G.Q."/>
            <person name="Liu Z.J."/>
            <person name="Xu Q."/>
        </authorList>
    </citation>
    <scope>NUCLEOTIDE SEQUENCE [LARGE SCALE GENOMIC DNA]</scope>
    <source>
        <strain evidence="8">GZMU011</strain>
    </source>
</reference>
<gene>
    <name evidence="8" type="ORF">M5K25_014644</name>
</gene>
<dbReference type="PROSITE" id="PS50072">
    <property type="entry name" value="CSA_PPIASE_2"/>
    <property type="match status" value="1"/>
</dbReference>
<evidence type="ECO:0000256" key="2">
    <source>
        <dbReference type="ARBA" id="ARBA00007365"/>
    </source>
</evidence>
<dbReference type="AlphaFoldDB" id="A0ABD0UVW4"/>
<evidence type="ECO:0000313" key="9">
    <source>
        <dbReference type="Proteomes" id="UP001552299"/>
    </source>
</evidence>
<evidence type="ECO:0000256" key="4">
    <source>
        <dbReference type="ARBA" id="ARBA00023110"/>
    </source>
</evidence>
<protein>
    <recommendedName>
        <fullName evidence="3">peptidylprolyl isomerase</fullName>
        <ecNumber evidence="3">5.2.1.8</ecNumber>
    </recommendedName>
</protein>
<feature type="compositionally biased region" description="Basic and acidic residues" evidence="6">
    <location>
        <begin position="193"/>
        <end position="211"/>
    </location>
</feature>
<feature type="compositionally biased region" description="Basic and acidic residues" evidence="6">
    <location>
        <begin position="319"/>
        <end position="336"/>
    </location>
</feature>
<dbReference type="EMBL" id="JANQDX010000012">
    <property type="protein sequence ID" value="KAL0914308.1"/>
    <property type="molecule type" value="Genomic_DNA"/>
</dbReference>
<sequence length="650" mass="71810">MAKKNPLVFLEISLAGGPAERLVIELFSDVVPRTAENFRSLCTGEKGSGRSTLKPLHYKGSIIHRIIKGFVAQGGDFTRQDGSGGESIYGGKFPDENFKLKHDGRGIMSMANSGQDSNGSQFFITFKATPHLDGKHVVFGKVVQGMDFLKKIEQAGSDSGKPTCLVKIVNCGEITEIKAATLSTEKGKKLAKFGKDLSDGSDGLRESDKRHVKDKRAKRKKRYSSSDSYSSDDSDSDSTSSDSDSDPSSSSTSSSSDYRRKRRKKASKKEKIENRKRKRVKNRVKHRRNYSKKSRQKSKWISTSSSDSGSGNSDSSDSDTEKIGSKNIDRSDKKSPPADISAKVLSKAAVEGKTFADKKSSKDYASQEEGEVQENGEARQHNDDLDTQVDRPINQHHISDEKLIGSRGLHKKSGGGMSPSSGPSGSLQLDGSARSPEREPIRQYQLSTKASEPAPTETQNITKEVSQDGGPQRIRKGRGFTKEYSFARRYRTPSPVRSPVRASQYRGRNDLGRDVDRNGRFRNYREWSPPRRSRRSPSRSPDRYRGRRMRSRSNSPSPRYQGHNRDRSSSPRRSRSRSPAGGHRPIVSGALRSRLGPRRTSPQWRAKSRSKSRSRSPDGGKGKKAASLSRSRSSSPAGQKGLVSYGDGEP</sequence>
<comment type="similarity">
    <text evidence="2">Belongs to the cyclophilin-type PPIase family.</text>
</comment>
<keyword evidence="5" id="KW-0413">Isomerase</keyword>
<comment type="caution">
    <text evidence="8">The sequence shown here is derived from an EMBL/GenBank/DDBJ whole genome shotgun (WGS) entry which is preliminary data.</text>
</comment>
<comment type="catalytic activity">
    <reaction evidence="1">
        <text>[protein]-peptidylproline (omega=180) = [protein]-peptidylproline (omega=0)</text>
        <dbReference type="Rhea" id="RHEA:16237"/>
        <dbReference type="Rhea" id="RHEA-COMP:10747"/>
        <dbReference type="Rhea" id="RHEA-COMP:10748"/>
        <dbReference type="ChEBI" id="CHEBI:83833"/>
        <dbReference type="ChEBI" id="CHEBI:83834"/>
        <dbReference type="EC" id="5.2.1.8"/>
    </reaction>
</comment>
<feature type="region of interest" description="Disordered" evidence="6">
    <location>
        <begin position="193"/>
        <end position="650"/>
    </location>
</feature>
<evidence type="ECO:0000256" key="3">
    <source>
        <dbReference type="ARBA" id="ARBA00013194"/>
    </source>
</evidence>
<evidence type="ECO:0000259" key="7">
    <source>
        <dbReference type="PROSITE" id="PS50072"/>
    </source>
</evidence>
<feature type="compositionally biased region" description="Low complexity" evidence="6">
    <location>
        <begin position="625"/>
        <end position="638"/>
    </location>
</feature>
<feature type="compositionally biased region" description="Basic residues" evidence="6">
    <location>
        <begin position="212"/>
        <end position="223"/>
    </location>
</feature>
<feature type="compositionally biased region" description="Polar residues" evidence="6">
    <location>
        <begin position="444"/>
        <end position="464"/>
    </location>
</feature>
<evidence type="ECO:0000256" key="5">
    <source>
        <dbReference type="ARBA" id="ARBA00023235"/>
    </source>
</evidence>
<dbReference type="CDD" id="cd01926">
    <property type="entry name" value="cyclophilin_ABH_like"/>
    <property type="match status" value="1"/>
</dbReference>
<dbReference type="EC" id="5.2.1.8" evidence="3"/>
<dbReference type="InterPro" id="IPR029000">
    <property type="entry name" value="Cyclophilin-like_dom_sf"/>
</dbReference>
<dbReference type="Gene3D" id="2.40.100.10">
    <property type="entry name" value="Cyclophilin-like"/>
    <property type="match status" value="1"/>
</dbReference>